<evidence type="ECO:0000313" key="2">
    <source>
        <dbReference type="EMBL" id="APA90422.1"/>
    </source>
</evidence>
<gene>
    <name evidence="2" type="ORF">BJG93_33065</name>
</gene>
<name>A0A1I9YW41_9BURK</name>
<dbReference type="OrthoDB" id="9110447at2"/>
<evidence type="ECO:0000313" key="3">
    <source>
        <dbReference type="Proteomes" id="UP000179860"/>
    </source>
</evidence>
<dbReference type="Proteomes" id="UP000179860">
    <property type="component" value="Plasmid pl2WSM5005"/>
</dbReference>
<reference evidence="2" key="2">
    <citation type="submission" date="2021-06" db="EMBL/GenBank/DDBJ databases">
        <authorList>
            <person name="Rogers T.H."/>
            <person name="Ramsay J.P."/>
            <person name="Wang P."/>
            <person name="Terpolilli J."/>
        </authorList>
    </citation>
    <scope>NUCLEOTIDE SEQUENCE</scope>
    <source>
        <strain evidence="2">WSM5005</strain>
        <plasmid evidence="2">pl2WSM5005</plasmid>
    </source>
</reference>
<dbReference type="KEGG" id="pspw:BJG93_33065"/>
<proteinExistence type="predicted"/>
<dbReference type="EMBL" id="CP017565">
    <property type="protein sequence ID" value="APA90422.1"/>
    <property type="molecule type" value="Genomic_DNA"/>
</dbReference>
<organism evidence="2 3">
    <name type="scientific">Paraburkholderia sprentiae WSM5005</name>
    <dbReference type="NCBI Taxonomy" id="754502"/>
    <lineage>
        <taxon>Bacteria</taxon>
        <taxon>Pseudomonadati</taxon>
        <taxon>Pseudomonadota</taxon>
        <taxon>Betaproteobacteria</taxon>
        <taxon>Burkholderiales</taxon>
        <taxon>Burkholderiaceae</taxon>
        <taxon>Paraburkholderia</taxon>
    </lineage>
</organism>
<keyword evidence="1" id="KW-1133">Transmembrane helix</keyword>
<geneLocation type="plasmid" evidence="2 3">
    <name>pl2WSM5005</name>
</geneLocation>
<keyword evidence="3" id="KW-1185">Reference proteome</keyword>
<dbReference type="RefSeq" id="WP_027196654.1">
    <property type="nucleotide sequence ID" value="NZ_CP017565.2"/>
</dbReference>
<protein>
    <submittedName>
        <fullName evidence="2">Uncharacterized protein</fullName>
    </submittedName>
</protein>
<dbReference type="AlphaFoldDB" id="A0A1I9YW41"/>
<accession>A0A1I9YW41</accession>
<reference evidence="2" key="1">
    <citation type="submission" date="2016-09" db="EMBL/GenBank/DDBJ databases">
        <title>The Complete Genome of Burkholderia sprentiae wsm5005.</title>
        <authorList>
            <person name="De Meyer S."/>
            <person name="Wang P."/>
            <person name="Terpolilli J."/>
        </authorList>
    </citation>
    <scope>NUCLEOTIDE SEQUENCE [LARGE SCALE GENOMIC DNA]</scope>
    <source>
        <strain evidence="2">WSM5005</strain>
        <plasmid evidence="2">pl2WSM5005</plasmid>
    </source>
</reference>
<feature type="transmembrane region" description="Helical" evidence="1">
    <location>
        <begin position="17"/>
        <end position="37"/>
    </location>
</feature>
<keyword evidence="1" id="KW-0472">Membrane</keyword>
<evidence type="ECO:0000256" key="1">
    <source>
        <dbReference type="SAM" id="Phobius"/>
    </source>
</evidence>
<keyword evidence="1" id="KW-0812">Transmembrane</keyword>
<sequence length="84" mass="9445">MDRLSVCYTNFMALPFFLRRVVIFIASVALWVFGAWLAHMHVNMDLCVVVLLTGAGGAVWASEVWRLWKVFAIVTVVCLAILKS</sequence>
<feature type="transmembrane region" description="Helical" evidence="1">
    <location>
        <begin position="67"/>
        <end position="82"/>
    </location>
</feature>
<keyword evidence="2" id="KW-0614">Plasmid</keyword>